<dbReference type="AlphaFoldDB" id="A0AAN0WDZ5"/>
<gene>
    <name evidence="1" type="ORF">SB48_HM08orf06137</name>
</gene>
<evidence type="ECO:0000313" key="1">
    <source>
        <dbReference type="EMBL" id="AJO24658.1"/>
    </source>
</evidence>
<dbReference type="EMBL" id="CP010525">
    <property type="protein sequence ID" value="AJO24658.1"/>
    <property type="molecule type" value="Genomic_DNA"/>
</dbReference>
<evidence type="ECO:0000313" key="2">
    <source>
        <dbReference type="Proteomes" id="UP000032024"/>
    </source>
</evidence>
<dbReference type="Proteomes" id="UP000032024">
    <property type="component" value="Chromosome"/>
</dbReference>
<proteinExistence type="predicted"/>
<reference evidence="2" key="1">
    <citation type="submission" date="2015-01" db="EMBL/GenBank/DDBJ databases">
        <title>Comparative genome analysis of Bacillus coagulans HM-08, Clostridium butyricum HM-68, Bacillus subtilis HM-66 and Bacillus paralicheniformis BL-09.</title>
        <authorList>
            <person name="Zhang H."/>
        </authorList>
    </citation>
    <scope>NUCLEOTIDE SEQUENCE [LARGE SCALE GENOMIC DNA]</scope>
    <source>
        <strain evidence="2">HM-08</strain>
    </source>
</reference>
<organism evidence="1 2">
    <name type="scientific">Heyndrickxia coagulans</name>
    <name type="common">Weizmannia coagulans</name>
    <dbReference type="NCBI Taxonomy" id="1398"/>
    <lineage>
        <taxon>Bacteria</taxon>
        <taxon>Bacillati</taxon>
        <taxon>Bacillota</taxon>
        <taxon>Bacilli</taxon>
        <taxon>Bacillales</taxon>
        <taxon>Bacillaceae</taxon>
        <taxon>Heyndrickxia</taxon>
    </lineage>
</organism>
<protein>
    <submittedName>
        <fullName evidence="1">Uncharacterized protein</fullName>
    </submittedName>
</protein>
<name>A0AAN0WDZ5_HEYCO</name>
<keyword evidence="2" id="KW-1185">Reference proteome</keyword>
<sequence length="38" mass="4269">MLYNFFQSIPHLSILFGCLVEMAVRIRAGCPEDAFHAA</sequence>
<accession>A0AAN0WDZ5</accession>